<feature type="binding site" evidence="2">
    <location>
        <begin position="182"/>
        <end position="184"/>
    </location>
    <ligand>
        <name>substrate</name>
    </ligand>
</feature>
<dbReference type="KEGG" id="doa:AXF15_11135"/>
<dbReference type="Pfam" id="PF01255">
    <property type="entry name" value="Prenyltransf"/>
    <property type="match status" value="1"/>
</dbReference>
<dbReference type="OrthoDB" id="4191603at2"/>
<dbReference type="PROSITE" id="PS01066">
    <property type="entry name" value="UPP_SYNTHASE"/>
    <property type="match status" value="1"/>
</dbReference>
<dbReference type="GO" id="GO:0000287">
    <property type="term" value="F:magnesium ion binding"/>
    <property type="evidence" value="ECO:0007669"/>
    <property type="project" value="UniProtKB-UniRule"/>
</dbReference>
<dbReference type="HAMAP" id="MF_01139">
    <property type="entry name" value="ISPT"/>
    <property type="match status" value="1"/>
</dbReference>
<gene>
    <name evidence="3" type="ORF">AXF15_11135</name>
</gene>
<sequence length="233" mass="26544">MPPLKHLAIIMDGNGRWARSRGLERSEGHRAGTETAREIVQECRALGIPCLTLYTFSKENWSRPKQEINFLFTLLKDFLTRELPSLHQQGIRLRVLGELDELPLATLQVLLHAMDKTAACTDMALNLALNYSGRHEILRACQALLRRGVKPEELTEDVFARELYTGGMPDPDLIIRTSGEQRLSNYLLYQSAYSELYFTDVAWPDFHADQLRAALDAFSRRQRRFGSVGEKPA</sequence>
<dbReference type="InterPro" id="IPR036424">
    <property type="entry name" value="UPP_synth-like_sf"/>
</dbReference>
<protein>
    <recommendedName>
        <fullName evidence="2">Isoprenyl transferase</fullName>
        <ecNumber evidence="2">2.5.1.-</ecNumber>
    </recommendedName>
</protein>
<dbReference type="AlphaFoldDB" id="A0A0X8JRK9"/>
<keyword evidence="1 2" id="KW-0808">Transferase</keyword>
<feature type="active site" evidence="2">
    <location>
        <position position="12"/>
    </location>
</feature>
<accession>A0A0X8JRK9</accession>
<reference evidence="4" key="1">
    <citation type="submission" date="2016-02" db="EMBL/GenBank/DDBJ databases">
        <authorList>
            <person name="Holder M.E."/>
            <person name="Ajami N.J."/>
            <person name="Petrosino J.F."/>
        </authorList>
    </citation>
    <scope>NUCLEOTIDE SEQUENCE [LARGE SCALE GENOMIC DNA]</scope>
    <source>
        <strain evidence="4">DSM 12838</strain>
    </source>
</reference>
<dbReference type="InterPro" id="IPR001441">
    <property type="entry name" value="UPP_synth-like"/>
</dbReference>
<dbReference type="Proteomes" id="UP000063964">
    <property type="component" value="Chromosome"/>
</dbReference>
<proteinExistence type="inferred from homology"/>
<feature type="binding site" evidence="2">
    <location>
        <position position="17"/>
    </location>
    <ligand>
        <name>substrate</name>
    </ligand>
</feature>
<organism evidence="3 4">
    <name type="scientific">Desulfomicrobium orale DSM 12838</name>
    <dbReference type="NCBI Taxonomy" id="888061"/>
    <lineage>
        <taxon>Bacteria</taxon>
        <taxon>Pseudomonadati</taxon>
        <taxon>Thermodesulfobacteriota</taxon>
        <taxon>Desulfovibrionia</taxon>
        <taxon>Desulfovibrionales</taxon>
        <taxon>Desulfomicrobiaceae</taxon>
        <taxon>Desulfomicrobium</taxon>
    </lineage>
</organism>
<dbReference type="EC" id="2.5.1.-" evidence="2"/>
<comment type="function">
    <text evidence="2">Catalyzes the condensation of isopentenyl diphosphate (IPP) with allylic pyrophosphates generating different type of terpenoids.</text>
</comment>
<dbReference type="Gene3D" id="3.40.1180.10">
    <property type="entry name" value="Decaprenyl diphosphate synthase-like"/>
    <property type="match status" value="1"/>
</dbReference>
<dbReference type="GO" id="GO:0016094">
    <property type="term" value="P:polyprenol biosynthetic process"/>
    <property type="evidence" value="ECO:0007669"/>
    <property type="project" value="TreeGrafter"/>
</dbReference>
<dbReference type="PANTHER" id="PTHR10291:SF0">
    <property type="entry name" value="DEHYDRODOLICHYL DIPHOSPHATE SYNTHASE 2"/>
    <property type="match status" value="1"/>
</dbReference>
<comment type="similarity">
    <text evidence="2">Belongs to the UPP synthase family.</text>
</comment>
<feature type="binding site" evidence="2">
    <location>
        <position position="25"/>
    </location>
    <ligand>
        <name>substrate</name>
    </ligand>
</feature>
<dbReference type="NCBIfam" id="TIGR00055">
    <property type="entry name" value="uppS"/>
    <property type="match status" value="1"/>
</dbReference>
<dbReference type="FunFam" id="3.40.1180.10:FF:000001">
    <property type="entry name" value="(2E,6E)-farnesyl-diphosphate-specific ditrans,polycis-undecaprenyl-diphosphate synthase"/>
    <property type="match status" value="1"/>
</dbReference>
<keyword evidence="2" id="KW-0479">Metal-binding</keyword>
<dbReference type="CDD" id="cd00475">
    <property type="entry name" value="Cis_IPPS"/>
    <property type="match status" value="1"/>
</dbReference>
<keyword evidence="2" id="KW-0460">Magnesium</keyword>
<feature type="binding site" evidence="2">
    <location>
        <begin position="13"/>
        <end position="16"/>
    </location>
    <ligand>
        <name>substrate</name>
    </ligand>
</feature>
<dbReference type="InterPro" id="IPR018520">
    <property type="entry name" value="UPP_synth-like_CS"/>
</dbReference>
<feature type="active site" description="Proton acceptor" evidence="2">
    <location>
        <position position="60"/>
    </location>
</feature>
<evidence type="ECO:0000313" key="4">
    <source>
        <dbReference type="Proteomes" id="UP000063964"/>
    </source>
</evidence>
<feature type="binding site" evidence="2">
    <location>
        <position position="195"/>
    </location>
    <ligand>
        <name>Mg(2+)</name>
        <dbReference type="ChEBI" id="CHEBI:18420"/>
    </ligand>
</feature>
<feature type="binding site" evidence="2">
    <location>
        <position position="29"/>
    </location>
    <ligand>
        <name>substrate</name>
    </ligand>
</feature>
<feature type="binding site" evidence="2">
    <location>
        <position position="63"/>
    </location>
    <ligand>
        <name>substrate</name>
    </ligand>
</feature>
<evidence type="ECO:0000256" key="2">
    <source>
        <dbReference type="HAMAP-Rule" id="MF_01139"/>
    </source>
</evidence>
<comment type="subunit">
    <text evidence="2">Homodimer.</text>
</comment>
<keyword evidence="4" id="KW-1185">Reference proteome</keyword>
<dbReference type="STRING" id="888061.AXF15_11135"/>
<dbReference type="EMBL" id="CP014230">
    <property type="protein sequence ID" value="AMD93600.1"/>
    <property type="molecule type" value="Genomic_DNA"/>
</dbReference>
<feature type="binding site" evidence="2">
    <location>
        <position position="61"/>
    </location>
    <ligand>
        <name>substrate</name>
    </ligand>
</feature>
<dbReference type="PANTHER" id="PTHR10291">
    <property type="entry name" value="DEHYDRODOLICHYL DIPHOSPHATE SYNTHASE FAMILY MEMBER"/>
    <property type="match status" value="1"/>
</dbReference>
<evidence type="ECO:0000313" key="3">
    <source>
        <dbReference type="EMBL" id="AMD93600.1"/>
    </source>
</evidence>
<dbReference type="GO" id="GO:0045547">
    <property type="term" value="F:ditrans,polycis-polyprenyl diphosphate synthase [(2E,6E)-farnesyl diphosphate specific] activity"/>
    <property type="evidence" value="ECO:0007669"/>
    <property type="project" value="TreeGrafter"/>
</dbReference>
<feature type="binding site" evidence="2">
    <location>
        <begin position="57"/>
        <end position="59"/>
    </location>
    <ligand>
        <name>substrate</name>
    </ligand>
</feature>
<name>A0A0X8JRK9_9BACT</name>
<comment type="cofactor">
    <cofactor evidence="2">
        <name>Mg(2+)</name>
        <dbReference type="ChEBI" id="CHEBI:18420"/>
    </cofactor>
    <text evidence="2">Binds 2 magnesium ions per subunit.</text>
</comment>
<dbReference type="RefSeq" id="WP_066607448.1">
    <property type="nucleotide sequence ID" value="NZ_CP014230.1"/>
</dbReference>
<evidence type="ECO:0000256" key="1">
    <source>
        <dbReference type="ARBA" id="ARBA00022679"/>
    </source>
</evidence>
<feature type="binding site" evidence="2">
    <location>
        <position position="12"/>
    </location>
    <ligand>
        <name>Mg(2+)</name>
        <dbReference type="ChEBI" id="CHEBI:18420"/>
    </ligand>
</feature>
<feature type="binding site" evidence="2">
    <location>
        <position position="176"/>
    </location>
    <ligand>
        <name>substrate</name>
    </ligand>
</feature>
<dbReference type="SUPFAM" id="SSF64005">
    <property type="entry name" value="Undecaprenyl diphosphate synthase"/>
    <property type="match status" value="1"/>
</dbReference>